<evidence type="ECO:0000256" key="5">
    <source>
        <dbReference type="ARBA" id="ARBA00023172"/>
    </source>
</evidence>
<evidence type="ECO:0000256" key="6">
    <source>
        <dbReference type="RuleBase" id="RU365089"/>
    </source>
</evidence>
<comment type="similarity">
    <text evidence="2 6">Belongs to the transposase mutator family.</text>
</comment>
<dbReference type="PANTHER" id="PTHR33217">
    <property type="entry name" value="TRANSPOSASE FOR INSERTION SEQUENCE ELEMENT IS1081"/>
    <property type="match status" value="1"/>
</dbReference>
<evidence type="ECO:0000313" key="8">
    <source>
        <dbReference type="Proteomes" id="UP001497493"/>
    </source>
</evidence>
<proteinExistence type="inferred from homology"/>
<evidence type="ECO:0000256" key="1">
    <source>
        <dbReference type="ARBA" id="ARBA00002190"/>
    </source>
</evidence>
<keyword evidence="3 6" id="KW-0815">Transposition</keyword>
<name>A0ABM9NN39_9GAMM</name>
<keyword evidence="4 6" id="KW-0238">DNA-binding</keyword>
<reference evidence="7 8" key="1">
    <citation type="submission" date="2024-04" db="EMBL/GenBank/DDBJ databases">
        <authorList>
            <person name="Cremers G."/>
        </authorList>
    </citation>
    <scope>NUCLEOTIDE SEQUENCE [LARGE SCALE GENOMIC DNA]</scope>
    <source>
        <strain evidence="7">MeCH1-AG</strain>
        <plasmid evidence="7 8">2</plasmid>
    </source>
</reference>
<keyword evidence="8" id="KW-1185">Reference proteome</keyword>
<dbReference type="Pfam" id="PF00872">
    <property type="entry name" value="Transposase_mut"/>
    <property type="match status" value="1"/>
</dbReference>
<evidence type="ECO:0000256" key="3">
    <source>
        <dbReference type="ARBA" id="ARBA00022578"/>
    </source>
</evidence>
<sequence length="123" mass="14350">MICQTGTMCTCGWMVSISGCGWKRRRNAFWWWSGRRRKARRNWVALSDGYQESEDSWRELLLGLRSGLKIEPHLAIGDGALGFWKALPQVFGTTRRQRCWVHKTANILNKLPKRQRQGESRIT</sequence>
<dbReference type="InterPro" id="IPR001207">
    <property type="entry name" value="Transposase_mutator"/>
</dbReference>
<dbReference type="EMBL" id="OZ026885">
    <property type="protein sequence ID" value="CAL1242082.1"/>
    <property type="molecule type" value="Genomic_DNA"/>
</dbReference>
<keyword evidence="6" id="KW-0814">Transposable element</keyword>
<accession>A0ABM9NN39</accession>
<comment type="function">
    <text evidence="1 6">Required for the transposition of the insertion element.</text>
</comment>
<organism evidence="7 8">
    <name type="scientific">Candidatus Methylocalor cossyra</name>
    <dbReference type="NCBI Taxonomy" id="3108543"/>
    <lineage>
        <taxon>Bacteria</taxon>
        <taxon>Pseudomonadati</taxon>
        <taxon>Pseudomonadota</taxon>
        <taxon>Gammaproteobacteria</taxon>
        <taxon>Methylococcales</taxon>
        <taxon>Methylococcaceae</taxon>
        <taxon>Candidatus Methylocalor</taxon>
    </lineage>
</organism>
<dbReference type="PANTHER" id="PTHR33217:SF9">
    <property type="entry name" value="MUTATOR FAMILY TRANSPOSASE"/>
    <property type="match status" value="1"/>
</dbReference>
<evidence type="ECO:0000256" key="4">
    <source>
        <dbReference type="ARBA" id="ARBA00023125"/>
    </source>
</evidence>
<dbReference type="Proteomes" id="UP001497493">
    <property type="component" value="Plasmid 2"/>
</dbReference>
<geneLocation type="plasmid" evidence="7 8">
    <name>2</name>
</geneLocation>
<protein>
    <recommendedName>
        <fullName evidence="6">Mutator family transposase</fullName>
    </recommendedName>
</protein>
<evidence type="ECO:0000313" key="7">
    <source>
        <dbReference type="EMBL" id="CAL1242082.1"/>
    </source>
</evidence>
<keyword evidence="5 6" id="KW-0233">DNA recombination</keyword>
<keyword evidence="7" id="KW-0614">Plasmid</keyword>
<gene>
    <name evidence="7" type="ORF">MECH1_V1_P0150</name>
</gene>
<evidence type="ECO:0000256" key="2">
    <source>
        <dbReference type="ARBA" id="ARBA00010961"/>
    </source>
</evidence>